<dbReference type="EMBL" id="JACHBQ010000001">
    <property type="protein sequence ID" value="MBB5642540.1"/>
    <property type="molecule type" value="Genomic_DNA"/>
</dbReference>
<dbReference type="STRING" id="1001240.GY21_20185"/>
<gene>
    <name evidence="2" type="ORF">BJ997_003088</name>
    <name evidence="1" type="ORF">GY21_20185</name>
</gene>
<dbReference type="OrthoDB" id="5116660at2"/>
<dbReference type="Proteomes" id="UP000561726">
    <property type="component" value="Unassembled WGS sequence"/>
</dbReference>
<dbReference type="Proteomes" id="UP000029864">
    <property type="component" value="Unassembled WGS sequence"/>
</dbReference>
<evidence type="ECO:0000313" key="1">
    <source>
        <dbReference type="EMBL" id="KGJ71727.1"/>
    </source>
</evidence>
<evidence type="ECO:0000313" key="2">
    <source>
        <dbReference type="EMBL" id="MBB5642540.1"/>
    </source>
</evidence>
<organism evidence="1 3">
    <name type="scientific">Cryobacterium roopkundense</name>
    <dbReference type="NCBI Taxonomy" id="1001240"/>
    <lineage>
        <taxon>Bacteria</taxon>
        <taxon>Bacillati</taxon>
        <taxon>Actinomycetota</taxon>
        <taxon>Actinomycetes</taxon>
        <taxon>Micrococcales</taxon>
        <taxon>Microbacteriaceae</taxon>
        <taxon>Cryobacterium</taxon>
    </lineage>
</organism>
<keyword evidence="3" id="KW-1185">Reference proteome</keyword>
<reference evidence="2 4" key="2">
    <citation type="submission" date="2020-08" db="EMBL/GenBank/DDBJ databases">
        <title>Sequencing the genomes of 1000 actinobacteria strains.</title>
        <authorList>
            <person name="Klenk H.-P."/>
        </authorList>
    </citation>
    <scope>NUCLEOTIDE SEQUENCE [LARGE SCALE GENOMIC DNA]</scope>
    <source>
        <strain evidence="2 4">DSM 21065</strain>
    </source>
</reference>
<dbReference type="AlphaFoldDB" id="A0A099J2G1"/>
<sequence>MSRELVIVSPRPIDLADHLMAAVEIDPNLGLRSTWSGGGTQVCSADGTALVTVLVTKGFDVADDVERLLGVRLGAEQVFWTELYAPRGAEGERGELFARALAGVVDGELFVRGVAG</sequence>
<dbReference type="RefSeq" id="WP_035840410.1">
    <property type="nucleotide sequence ID" value="NZ_JACHBQ010000001.1"/>
</dbReference>
<proteinExistence type="predicted"/>
<accession>A0A099J2G1</accession>
<evidence type="ECO:0000313" key="3">
    <source>
        <dbReference type="Proteomes" id="UP000029864"/>
    </source>
</evidence>
<name>A0A099J2G1_9MICO</name>
<dbReference type="EMBL" id="JPXF01000142">
    <property type="protein sequence ID" value="KGJ71727.1"/>
    <property type="molecule type" value="Genomic_DNA"/>
</dbReference>
<reference evidence="1 3" key="1">
    <citation type="submission" date="2014-08" db="EMBL/GenBank/DDBJ databases">
        <authorList>
            <person name="Sisinthy S."/>
        </authorList>
    </citation>
    <scope>NUCLEOTIDE SEQUENCE [LARGE SCALE GENOMIC DNA]</scope>
    <source>
        <strain evidence="1 3">RuG17</strain>
    </source>
</reference>
<evidence type="ECO:0000313" key="4">
    <source>
        <dbReference type="Proteomes" id="UP000561726"/>
    </source>
</evidence>
<comment type="caution">
    <text evidence="1">The sequence shown here is derived from an EMBL/GenBank/DDBJ whole genome shotgun (WGS) entry which is preliminary data.</text>
</comment>
<dbReference type="eggNOG" id="ENOG5030N6U">
    <property type="taxonomic scope" value="Bacteria"/>
</dbReference>
<protein>
    <submittedName>
        <fullName evidence="1">Uncharacterized protein</fullName>
    </submittedName>
</protein>